<sequence>MAGQFRFRLPWLTAATPAPPAPRPSAEPRPPPPPTTEIQAPSRPTTTIPIQRPPFRPAGIAPTQPPPPPPQAPPRTEPKPASPPRPTAQAASSVPSSPSRATTRTRAASVPPSPSRAATESQVAPQPATSPTRAATKQPAASPSLAAPQSRATSVPPSPSRTTSQPRGGEQPAMQPKSPPRLATQRPGQTFARPSSPTRFATQVQQPTQQEERKNEEITSHAVPKYQAETGLESERRVEDKKQGKRVVEEQRREGIKSHAEQKQQKEDILEKKTEVGSRGEQMKTVKARYMPSESHQKQGMSNGEKVPLHKEIKEDISKFVHKLGTGFPKQAIGDKPLSVVTIAGENRGASMHLALGTESARKDGSIHIHRGYKSNPDESTEATTDGEGSSNKDPSVTADEPAPMAYINSNTQSVNNSVLFESTVTEGNPGVHLSLSNNVAESSDKDAKTGPLDARKAEFNITPAEKRTYEPTVRRRCLRGLFLESSDSDPDNPEKPRRHGCRYACREMSKDKDIGIL</sequence>
<protein>
    <submittedName>
        <fullName evidence="2">Uncharacterized protein</fullName>
    </submittedName>
</protein>
<feature type="compositionally biased region" description="Basic and acidic residues" evidence="1">
    <location>
        <begin position="210"/>
        <end position="219"/>
    </location>
</feature>
<feature type="compositionally biased region" description="Pro residues" evidence="1">
    <location>
        <begin position="17"/>
        <end position="35"/>
    </location>
</feature>
<dbReference type="AlphaFoldDB" id="A0A9Q0F7A2"/>
<feature type="compositionally biased region" description="Polar residues" evidence="1">
    <location>
        <begin position="186"/>
        <end position="209"/>
    </location>
</feature>
<feature type="region of interest" description="Disordered" evidence="1">
    <location>
        <begin position="482"/>
        <end position="503"/>
    </location>
</feature>
<feature type="compositionally biased region" description="Polar residues" evidence="1">
    <location>
        <begin position="382"/>
        <end position="395"/>
    </location>
</feature>
<feature type="compositionally biased region" description="Polar residues" evidence="1">
    <location>
        <begin position="120"/>
        <end position="135"/>
    </location>
</feature>
<feature type="compositionally biased region" description="Pro residues" evidence="1">
    <location>
        <begin position="63"/>
        <end position="86"/>
    </location>
</feature>
<dbReference type="PANTHER" id="PTHR33472:SF24">
    <property type="entry name" value="VEGETATIVE CELL WALL PROTEIN GP1-LIKE"/>
    <property type="match status" value="1"/>
</dbReference>
<feature type="compositionally biased region" description="Low complexity" evidence="1">
    <location>
        <begin position="41"/>
        <end position="50"/>
    </location>
</feature>
<organism evidence="2 3">
    <name type="scientific">Turnera subulata</name>
    <dbReference type="NCBI Taxonomy" id="218843"/>
    <lineage>
        <taxon>Eukaryota</taxon>
        <taxon>Viridiplantae</taxon>
        <taxon>Streptophyta</taxon>
        <taxon>Embryophyta</taxon>
        <taxon>Tracheophyta</taxon>
        <taxon>Spermatophyta</taxon>
        <taxon>Magnoliopsida</taxon>
        <taxon>eudicotyledons</taxon>
        <taxon>Gunneridae</taxon>
        <taxon>Pentapetalae</taxon>
        <taxon>rosids</taxon>
        <taxon>fabids</taxon>
        <taxon>Malpighiales</taxon>
        <taxon>Passifloraceae</taxon>
        <taxon>Turnera</taxon>
    </lineage>
</organism>
<dbReference type="PANTHER" id="PTHR33472">
    <property type="entry name" value="OS01G0106600 PROTEIN"/>
    <property type="match status" value="1"/>
</dbReference>
<dbReference type="Proteomes" id="UP001141552">
    <property type="component" value="Unassembled WGS sequence"/>
</dbReference>
<dbReference type="EMBL" id="JAKUCV010006754">
    <property type="protein sequence ID" value="KAJ4826047.1"/>
    <property type="molecule type" value="Genomic_DNA"/>
</dbReference>
<dbReference type="OrthoDB" id="1709592at2759"/>
<keyword evidence="3" id="KW-1185">Reference proteome</keyword>
<feature type="region of interest" description="Disordered" evidence="1">
    <location>
        <begin position="359"/>
        <end position="403"/>
    </location>
</feature>
<accession>A0A9Q0F7A2</accession>
<reference evidence="2" key="1">
    <citation type="submission" date="2022-02" db="EMBL/GenBank/DDBJ databases">
        <authorList>
            <person name="Henning P.M."/>
            <person name="McCubbin A.G."/>
            <person name="Shore J.S."/>
        </authorList>
    </citation>
    <scope>NUCLEOTIDE SEQUENCE</scope>
    <source>
        <strain evidence="2">F60SS</strain>
        <tissue evidence="2">Leaves</tissue>
    </source>
</reference>
<gene>
    <name evidence="2" type="ORF">Tsubulata_029792</name>
</gene>
<reference evidence="2" key="2">
    <citation type="journal article" date="2023" name="Plants (Basel)">
        <title>Annotation of the Turnera subulata (Passifloraceae) Draft Genome Reveals the S-Locus Evolved after the Divergence of Turneroideae from Passifloroideae in a Stepwise Manner.</title>
        <authorList>
            <person name="Henning P.M."/>
            <person name="Roalson E.H."/>
            <person name="Mir W."/>
            <person name="McCubbin A.G."/>
            <person name="Shore J.S."/>
        </authorList>
    </citation>
    <scope>NUCLEOTIDE SEQUENCE</scope>
    <source>
        <strain evidence="2">F60SS</strain>
    </source>
</reference>
<evidence type="ECO:0000313" key="3">
    <source>
        <dbReference type="Proteomes" id="UP001141552"/>
    </source>
</evidence>
<proteinExistence type="predicted"/>
<evidence type="ECO:0000256" key="1">
    <source>
        <dbReference type="SAM" id="MobiDB-lite"/>
    </source>
</evidence>
<comment type="caution">
    <text evidence="2">The sequence shown here is derived from an EMBL/GenBank/DDBJ whole genome shotgun (WGS) entry which is preliminary data.</text>
</comment>
<feature type="compositionally biased region" description="Basic and acidic residues" evidence="1">
    <location>
        <begin position="233"/>
        <end position="284"/>
    </location>
</feature>
<feature type="compositionally biased region" description="Low complexity" evidence="1">
    <location>
        <begin position="87"/>
        <end position="119"/>
    </location>
</feature>
<feature type="region of interest" description="Disordered" evidence="1">
    <location>
        <begin position="1"/>
        <end position="306"/>
    </location>
</feature>
<evidence type="ECO:0000313" key="2">
    <source>
        <dbReference type="EMBL" id="KAJ4826047.1"/>
    </source>
</evidence>
<name>A0A9Q0F7A2_9ROSI</name>
<feature type="compositionally biased region" description="Low complexity" evidence="1">
    <location>
        <begin position="139"/>
        <end position="167"/>
    </location>
</feature>